<evidence type="ECO:0000256" key="1">
    <source>
        <dbReference type="PROSITE-ProRule" id="PRU00723"/>
    </source>
</evidence>
<dbReference type="InterPro" id="IPR012337">
    <property type="entry name" value="RNaseH-like_sf"/>
</dbReference>
<evidence type="ECO:0000259" key="3">
    <source>
        <dbReference type="PROSITE" id="PS50103"/>
    </source>
</evidence>
<evidence type="ECO:0000313" key="5">
    <source>
        <dbReference type="EMBL" id="CAE7355327.1"/>
    </source>
</evidence>
<feature type="compositionally biased region" description="Basic and acidic residues" evidence="2">
    <location>
        <begin position="652"/>
        <end position="661"/>
    </location>
</feature>
<keyword evidence="1" id="KW-0863">Zinc-finger</keyword>
<feature type="region of interest" description="Disordered" evidence="2">
    <location>
        <begin position="1019"/>
        <end position="1052"/>
    </location>
</feature>
<organism evidence="5 6">
    <name type="scientific">Symbiodinium natans</name>
    <dbReference type="NCBI Taxonomy" id="878477"/>
    <lineage>
        <taxon>Eukaryota</taxon>
        <taxon>Sar</taxon>
        <taxon>Alveolata</taxon>
        <taxon>Dinophyceae</taxon>
        <taxon>Suessiales</taxon>
        <taxon>Symbiodiniaceae</taxon>
        <taxon>Symbiodinium</taxon>
    </lineage>
</organism>
<gene>
    <name evidence="5" type="primary">RE1</name>
    <name evidence="5" type="ORF">SNAT2548_LOCUS18878</name>
</gene>
<dbReference type="PROSITE" id="PS50994">
    <property type="entry name" value="INTEGRASE"/>
    <property type="match status" value="1"/>
</dbReference>
<feature type="compositionally biased region" description="Basic and acidic residues" evidence="2">
    <location>
        <begin position="2446"/>
        <end position="2455"/>
    </location>
</feature>
<feature type="region of interest" description="Disordered" evidence="2">
    <location>
        <begin position="2421"/>
        <end position="2464"/>
    </location>
</feature>
<dbReference type="GO" id="GO:0003676">
    <property type="term" value="F:nucleic acid binding"/>
    <property type="evidence" value="ECO:0007669"/>
    <property type="project" value="InterPro"/>
</dbReference>
<reference evidence="5" key="1">
    <citation type="submission" date="2021-02" db="EMBL/GenBank/DDBJ databases">
        <authorList>
            <person name="Dougan E. K."/>
            <person name="Rhodes N."/>
            <person name="Thang M."/>
            <person name="Chan C."/>
        </authorList>
    </citation>
    <scope>NUCLEOTIDE SEQUENCE</scope>
</reference>
<dbReference type="Proteomes" id="UP000604046">
    <property type="component" value="Unassembled WGS sequence"/>
</dbReference>
<feature type="compositionally biased region" description="Polar residues" evidence="2">
    <location>
        <begin position="169"/>
        <end position="182"/>
    </location>
</feature>
<dbReference type="GO" id="GO:0015074">
    <property type="term" value="P:DNA integration"/>
    <property type="evidence" value="ECO:0007669"/>
    <property type="project" value="InterPro"/>
</dbReference>
<keyword evidence="1" id="KW-0479">Metal-binding</keyword>
<feature type="domain" description="C3H1-type" evidence="3">
    <location>
        <begin position="599"/>
        <end position="627"/>
    </location>
</feature>
<dbReference type="InterPro" id="IPR000571">
    <property type="entry name" value="Znf_CCCH"/>
</dbReference>
<accession>A0A812PIR9</accession>
<feature type="compositionally biased region" description="Acidic residues" evidence="2">
    <location>
        <begin position="2423"/>
        <end position="2445"/>
    </location>
</feature>
<dbReference type="PANTHER" id="PTHR11439:SF479">
    <property type="entry name" value="CYSTEINE-RICH RLK (RECEPTOR-LIKE PROTEIN KINASE) 8"/>
    <property type="match status" value="1"/>
</dbReference>
<feature type="region of interest" description="Disordered" evidence="2">
    <location>
        <begin position="558"/>
        <end position="601"/>
    </location>
</feature>
<protein>
    <submittedName>
        <fullName evidence="5">RE1 protein</fullName>
    </submittedName>
</protein>
<dbReference type="InterPro" id="IPR001584">
    <property type="entry name" value="Integrase_cat-core"/>
</dbReference>
<keyword evidence="6" id="KW-1185">Reference proteome</keyword>
<proteinExistence type="predicted"/>
<evidence type="ECO:0000256" key="2">
    <source>
        <dbReference type="SAM" id="MobiDB-lite"/>
    </source>
</evidence>
<dbReference type="CDD" id="cd09272">
    <property type="entry name" value="RNase_HI_RT_Ty1"/>
    <property type="match status" value="1"/>
</dbReference>
<dbReference type="GO" id="GO:0008270">
    <property type="term" value="F:zinc ion binding"/>
    <property type="evidence" value="ECO:0007669"/>
    <property type="project" value="UniProtKB-KW"/>
</dbReference>
<dbReference type="Gene3D" id="3.30.420.10">
    <property type="entry name" value="Ribonuclease H-like superfamily/Ribonuclease H"/>
    <property type="match status" value="1"/>
</dbReference>
<evidence type="ECO:0000313" key="6">
    <source>
        <dbReference type="Proteomes" id="UP000604046"/>
    </source>
</evidence>
<keyword evidence="1" id="KW-0862">Zinc</keyword>
<feature type="compositionally biased region" description="Basic and acidic residues" evidence="2">
    <location>
        <begin position="564"/>
        <end position="601"/>
    </location>
</feature>
<feature type="zinc finger region" description="C3H1-type" evidence="1">
    <location>
        <begin position="599"/>
        <end position="627"/>
    </location>
</feature>
<name>A0A812PIR9_9DINO</name>
<evidence type="ECO:0000259" key="4">
    <source>
        <dbReference type="PROSITE" id="PS50994"/>
    </source>
</evidence>
<feature type="domain" description="Integrase catalytic" evidence="4">
    <location>
        <begin position="1033"/>
        <end position="1209"/>
    </location>
</feature>
<feature type="region of interest" description="Disordered" evidence="2">
    <location>
        <begin position="112"/>
        <end position="184"/>
    </location>
</feature>
<feature type="compositionally biased region" description="Low complexity" evidence="2">
    <location>
        <begin position="671"/>
        <end position="693"/>
    </location>
</feature>
<sequence>MTLVGVHFEAIFSDYAEEISYHAVCLHQIPPAGDGVMNSQVIGVSRQAVQHAFPAYDFRKFSKRLPQDVPSDVDLPSPEEQLSGDRVANQAFEPDYRLFGAVGLDADTRELLNEGRSGGSEETARQSASSRDLADVGSPLGPVVARVGETSPKPVPAPGLGGGELVSATPAQGSVQKPSGSSGVRVEVDEVELIPDYSQLPEHPAAPSSWTGRAVQPGVSQDAVGYGPGPLDSLSSMLQGLLAEQLAPVLQTQRLLADRLERLESSRGSMSQDSAEQSHDLLLRCLEVSLWMLALVVVSWVLVVVQWAWEQQPQDMEEDVRVSISELPKLEVKEHERDLAPLLSGDWLAMISPAMKDISPTSSTWWSQVVDAATSYYQEWLMCDPVTRLSLQPTKPYRFEHTKYARVEQRALTMLLRAVPTVIREELVANRKLSCIELIALIHTTYQPGGLKERAALLRYLTNPDGCTEPVAALRSIKRWSRWKCRAAELHISTPDPTLLLGGVDTMVSKVFAQYPETQFRISSYRFAKSVDHQPTEAKIVELVRFVQGELETLVSSGTVKSKSKADGDADAGKRLRVADPEAKGKGRTRDDTSKGAEGKGKEICKHWRTDKGCKFAKACRFAHDPLLPSEKRCFACSALNHMRSECPYQPKDGRASDAHKGKGKGSETIAKASAQASTPSSSSNPVPASQSSCQAPATEPGDILKKAAAMIETLQTSIKTVADGYGRRPGGNDPTGLIDSGASACMRAKVEGDVVTGVRVVSLAQGEAEVEVNQAGTLLTSQPIEPIVSARHLIKCGFKITWSRRAFLLLDPQGVAVPAVIQAGCPRVTRSVALSLIDFIEKTSLEEGAAVEDSVRVARALCTDGTDPWPVGMAKLKTSCEDGDLVKAQAWHRITLQSLFPEVPRDLVDSASSLVPPEGVKGVLNRRRRRSRDGESRWGLPDLSQVELDKVKADDELWVKQLFLSMAAQWGLHETGVGVRWAPGLIEAVEQYLTAIATKYFLAANLSVPVDVHVAGGEEPVAENPDKQALSAREEPAEWEQAGDYKEPDAKHKKAGELLPEEGVDEDSYLSKVKMVNIPFGIPLKDKGAQEVLRALKLIDARASCLGIKIARFHSDKGAEFDNRYVRDWAASRGIWKSSTGGDNWRSNGAAEALVGILKDSVRVLLRDAQLGPKDWPYALRHAAGRLFQSRVKMLGWDLPSLVPFGAKVFVHRRTWHLKKDADKEWAAKAVEARVLAPALEIDGGYLVRTVRDELYNTSCVYENVEYLDPARFVIPEDKATEAIPLQSSTRRRYRAKTTVASVHEDPEDLKAQELVDTKPFPLTAAVNFLLGSSWIRTRQAKQRPLMRESAGTCKVVGFFQHGGVNGVTTSAKRSPGFARLVNCILREVAPEDTWSTVAVLDQVKSAPHKDRYNDSSPSLVLPLAVPPLGGGIWAECPDGNDVRLASTACASDEAQGRGSMNLGRESAVVPSVDTSQTCAGAEAQGGGSVVVDEGLVGDLNSSLARELIAPANLARIGQGNDEALGLSKAWVAGRGSGCLGVECGACVKDSAGVCSLCERDVLSVGRSLKASPSLLGRFEDGSFVDGVFGEGFEGPFDALDARQPGVGVQVEGSGACGSVGSAGRDDSRIACLRKAECGALGGTSLSGSGLGKVVPSLLPCFPDTWQLYESGAFEGDEDEGSVSLGLCPGEVDPEVSLRNLKGWLSDEGRAQCRQHADVSQRCQAEDAIRHAVVRKILELEQASCAKAGEELEYSLLPDAEVLCTHTVPLIEVERYYDLWKEALEKELHSMIDEKQALRVISEAELTKYQEAGTRAMIIPSKLVCTRKSGGRFKARLVACGNYVDLSGKDGESRSASVDLYAGGIDAAVLRQVLALAVKKRWSAGSTDVSTAFLNAELLDRQSPLTKPAPLSQQVPSEIVVLRPPSLLVKHGLVPPRSFMLVLRAVYGLDQSPRDWGIRRDKDLRTVRLMLGNRECRLVMSAVDNNLWFLTTGCKSDPVMACLMVYVDDLLATGPLAVIRPLLAEISKLWQCGAVSFLPENTSEVPLVFFGYEIRRVGRSFHLSQRDYVTELATRYRDLPAPSTPLPPGTLDIPPAEVQSASDLKQCQAMLGEALWVSTRTRPDVGFAVSRLSQAMSKNAAAVRPLCIHLLGYLYRTKDFGLLYTDQYPAQGETGSVASVNGKYVVEAQTDAAFAPTCERSHEATMVYSLASLTGWLSTRQPFVAASTAEAELLSVTTGFSYGRSQRFVIEEIEGCKVDLRILNDNLAATTICNAQSTNWRTRHLRIRAAHLRQQISDGECSVSHVPGECNTADLGTKALQPSRFERLRAMMGVLSFSEVTVRERTSSVVVSSGPPVEEALRVIVAALCVASAKGQPLSDGSDDFVFWRVVLLWSVFVIVAWEMFRWGCRVCYRKLTSWDMPEPDPEASESEREQEPDEEDLIEEADRPQHDAEPRDEDPGVMPFRYIDDVVYVAPHRPTSAHPTEREQQAIGQAGVRRRHALRVYAPEPGDEPPPHDRGVGSEHVLRAVEREWAGMLTHQVVVRVSDLAPLPSFQGGGPLGHLVEVRERAEVLYGMLNRPPLIPIVLHPHWPPPPQLTVRELRMMASEWGGPASSLHQEPPPAYHTDQYIYVPEVRPRVLVRWHMRPRVRLFSPVRTTAPIPLTALTGARRTLQEFVNGDRVIWDDHFMDPDHARRHEDQQWRGRTEFEVDLDELARLQGRDVDPDEV</sequence>
<dbReference type="InterPro" id="IPR036397">
    <property type="entry name" value="RNaseH_sf"/>
</dbReference>
<comment type="caution">
    <text evidence="5">The sequence shown here is derived from an EMBL/GenBank/DDBJ whole genome shotgun (WGS) entry which is preliminary data.</text>
</comment>
<dbReference type="OrthoDB" id="437812at2759"/>
<feature type="region of interest" description="Disordered" evidence="2">
    <location>
        <begin position="646"/>
        <end position="699"/>
    </location>
</feature>
<dbReference type="PROSITE" id="PS50103">
    <property type="entry name" value="ZF_C3H1"/>
    <property type="match status" value="1"/>
</dbReference>
<dbReference type="PANTHER" id="PTHR11439">
    <property type="entry name" value="GAG-POL-RELATED RETROTRANSPOSON"/>
    <property type="match status" value="1"/>
</dbReference>
<dbReference type="SUPFAM" id="SSF53098">
    <property type="entry name" value="Ribonuclease H-like"/>
    <property type="match status" value="1"/>
</dbReference>
<dbReference type="EMBL" id="CAJNDS010002157">
    <property type="protein sequence ID" value="CAE7355327.1"/>
    <property type="molecule type" value="Genomic_DNA"/>
</dbReference>